<sequence>MSIKLNKAKSTLLLIIPLFIASISSAQLQPSFIQFLTDKGLQSNTIYNLHVAKNGLLYIAHSKGLSSFDGNHFTNYYNKEHPFTELTNIMETDDGSIFCKAFNNVLFKKQGDSTRWYANTIPYSWGFSISTTYKNNLFAITNDSIIEIDVTTNKRKSICLKNAELLNKNIAISFIGYSTNFNFYILSSEKKLYLLPRVLKGGFHYSNKDLFIVKNKQLDAIYYYNNSEYIQIKNAPEPITVNYISTTDSTIWICTSNGIYYRKKNNKGGNFTYIFSGYDVTDVKQTKEGSYFISTLGQGLLFVPNLKANSIINIPHNITAMSGNETELLLGTKDGSILHYNTLTNNINAVETYKSKFPINFIGINQYNQSPFFSNITSIINKTNQPFIIKDYCYVDSNILFATSQGVFLYQSKIDENHWLNKYVITYQLNNSNIKKLSFSNEHTSSIKYNPFNKTIYISNYTGILEMKNGYTQAIKLPEPACVLKDIIVWNDALLLATKDKGILQWTGQSYIPAFTNKPTTGILYKFFNYKNELWVLGEDAIFCYNNNQLYKYDKQMGINTDNTQNFFVTENKVYLNNGNNIIAFSKNLLNTTNVVPTFILNKVTYGNNKNSLPNNSTIGFENNSINFQFSLIAYANATNTHVAYSINGKELVHLPSDRREINLAFLKADNYKIDFFIVTNGIVSNTVSQSFTFKINAPFYNTWWFISIISCIIMGIVYALVKLKIKKERSQLALKESKILLEKELDKTTLSGIKAQMNPHFIFNALNTIQSYVYMNDKKNAGIYISKFSDLTRSILDMSNKDAITISEEINALSLYLSLEKMRFEDSFEYEILVDDTLEVDKITIPAMLIQPYVENAVKHGLLHRKTNRQLQIRFQLEGEQVKILVDDNGIGRKRSAELKELNKKLHQSFSMNANKKRLDILQQHFKEVNLQIVDKYDNDGQATGTLVIIKLPINT</sequence>
<keyword evidence="1" id="KW-0812">Transmembrane</keyword>
<dbReference type="Gene3D" id="3.30.565.10">
    <property type="entry name" value="Histidine kinase-like ATPase, C-terminal domain"/>
    <property type="match status" value="1"/>
</dbReference>
<dbReference type="InterPro" id="IPR050640">
    <property type="entry name" value="Bact_2-comp_sensor_kinase"/>
</dbReference>
<dbReference type="PANTHER" id="PTHR34220:SF7">
    <property type="entry name" value="SENSOR HISTIDINE KINASE YPDA"/>
    <property type="match status" value="1"/>
</dbReference>
<evidence type="ECO:0000313" key="4">
    <source>
        <dbReference type="EMBL" id="MFC4262800.1"/>
    </source>
</evidence>
<feature type="signal peptide" evidence="2">
    <location>
        <begin position="1"/>
        <end position="26"/>
    </location>
</feature>
<dbReference type="InterPro" id="IPR013783">
    <property type="entry name" value="Ig-like_fold"/>
</dbReference>
<dbReference type="EMBL" id="JBHSCZ010000002">
    <property type="protein sequence ID" value="MFC4262800.1"/>
    <property type="molecule type" value="Genomic_DNA"/>
</dbReference>
<keyword evidence="2" id="KW-0732">Signal</keyword>
<feature type="transmembrane region" description="Helical" evidence="1">
    <location>
        <begin position="704"/>
        <end position="722"/>
    </location>
</feature>
<proteinExistence type="predicted"/>
<keyword evidence="5" id="KW-1185">Reference proteome</keyword>
<dbReference type="InterPro" id="IPR015943">
    <property type="entry name" value="WD40/YVTN_repeat-like_dom_sf"/>
</dbReference>
<feature type="domain" description="Signal transduction histidine kinase internal region" evidence="3">
    <location>
        <begin position="751"/>
        <end position="829"/>
    </location>
</feature>
<accession>A0ABV8QRC4</accession>
<comment type="caution">
    <text evidence="4">The sequence shown here is derived from an EMBL/GenBank/DDBJ whole genome shotgun (WGS) entry which is preliminary data.</text>
</comment>
<dbReference type="RefSeq" id="WP_379708601.1">
    <property type="nucleotide sequence ID" value="NZ_JBHSCZ010000002.1"/>
</dbReference>
<dbReference type="InterPro" id="IPR036890">
    <property type="entry name" value="HATPase_C_sf"/>
</dbReference>
<keyword evidence="1" id="KW-0472">Membrane</keyword>
<evidence type="ECO:0000256" key="2">
    <source>
        <dbReference type="SAM" id="SignalP"/>
    </source>
</evidence>
<dbReference type="EC" id="2.7.13.3" evidence="4"/>
<dbReference type="InterPro" id="IPR011047">
    <property type="entry name" value="Quinoprotein_ADH-like_sf"/>
</dbReference>
<feature type="chain" id="PRO_5047028262" evidence="2">
    <location>
        <begin position="27"/>
        <end position="957"/>
    </location>
</feature>
<evidence type="ECO:0000256" key="1">
    <source>
        <dbReference type="SAM" id="Phobius"/>
    </source>
</evidence>
<keyword evidence="1" id="KW-1133">Transmembrane helix</keyword>
<evidence type="ECO:0000313" key="5">
    <source>
        <dbReference type="Proteomes" id="UP001595907"/>
    </source>
</evidence>
<keyword evidence="4" id="KW-0418">Kinase</keyword>
<dbReference type="Proteomes" id="UP001595907">
    <property type="component" value="Unassembled WGS sequence"/>
</dbReference>
<name>A0ABV8QRC4_9BACT</name>
<dbReference type="SUPFAM" id="SSF50998">
    <property type="entry name" value="Quinoprotein alcohol dehydrogenase-like"/>
    <property type="match status" value="1"/>
</dbReference>
<gene>
    <name evidence="4" type="ORF">ACFOWM_07930</name>
</gene>
<dbReference type="PANTHER" id="PTHR34220">
    <property type="entry name" value="SENSOR HISTIDINE KINASE YPDA"/>
    <property type="match status" value="1"/>
</dbReference>
<protein>
    <submittedName>
        <fullName evidence="4">Sensor histidine kinase</fullName>
        <ecNumber evidence="4">2.7.13.3</ecNumber>
    </submittedName>
</protein>
<dbReference type="Pfam" id="PF06580">
    <property type="entry name" value="His_kinase"/>
    <property type="match status" value="1"/>
</dbReference>
<evidence type="ECO:0000259" key="3">
    <source>
        <dbReference type="Pfam" id="PF06580"/>
    </source>
</evidence>
<dbReference type="Gene3D" id="2.130.10.10">
    <property type="entry name" value="YVTN repeat-like/Quinoprotein amine dehydrogenase"/>
    <property type="match status" value="2"/>
</dbReference>
<dbReference type="InterPro" id="IPR010559">
    <property type="entry name" value="Sig_transdc_His_kin_internal"/>
</dbReference>
<dbReference type="SUPFAM" id="SSF55874">
    <property type="entry name" value="ATPase domain of HSP90 chaperone/DNA topoisomerase II/histidine kinase"/>
    <property type="match status" value="1"/>
</dbReference>
<reference evidence="5" key="1">
    <citation type="journal article" date="2019" name="Int. J. Syst. Evol. Microbiol.">
        <title>The Global Catalogue of Microorganisms (GCM) 10K type strain sequencing project: providing services to taxonomists for standard genome sequencing and annotation.</title>
        <authorList>
            <consortium name="The Broad Institute Genomics Platform"/>
            <consortium name="The Broad Institute Genome Sequencing Center for Infectious Disease"/>
            <person name="Wu L."/>
            <person name="Ma J."/>
        </authorList>
    </citation>
    <scope>NUCLEOTIDE SEQUENCE [LARGE SCALE GENOMIC DNA]</scope>
    <source>
        <strain evidence="5">CECT 8289</strain>
    </source>
</reference>
<organism evidence="4 5">
    <name type="scientific">Ferruginibacter yonginensis</name>
    <dbReference type="NCBI Taxonomy" id="1310416"/>
    <lineage>
        <taxon>Bacteria</taxon>
        <taxon>Pseudomonadati</taxon>
        <taxon>Bacteroidota</taxon>
        <taxon>Chitinophagia</taxon>
        <taxon>Chitinophagales</taxon>
        <taxon>Chitinophagaceae</taxon>
        <taxon>Ferruginibacter</taxon>
    </lineage>
</organism>
<keyword evidence="4" id="KW-0808">Transferase</keyword>
<dbReference type="GO" id="GO:0004673">
    <property type="term" value="F:protein histidine kinase activity"/>
    <property type="evidence" value="ECO:0007669"/>
    <property type="project" value="UniProtKB-EC"/>
</dbReference>
<dbReference type="Gene3D" id="2.60.40.10">
    <property type="entry name" value="Immunoglobulins"/>
    <property type="match status" value="1"/>
</dbReference>